<feature type="compositionally biased region" description="Polar residues" evidence="1">
    <location>
        <begin position="211"/>
        <end position="231"/>
    </location>
</feature>
<dbReference type="AlphaFoldDB" id="W4KBA2"/>
<accession>W4KBA2</accession>
<evidence type="ECO:0000313" key="2">
    <source>
        <dbReference type="EMBL" id="ETW83004.1"/>
    </source>
</evidence>
<feature type="compositionally biased region" description="Low complexity" evidence="1">
    <location>
        <begin position="294"/>
        <end position="304"/>
    </location>
</feature>
<organism evidence="2 3">
    <name type="scientific">Heterobasidion irregulare (strain TC 32-1)</name>
    <dbReference type="NCBI Taxonomy" id="747525"/>
    <lineage>
        <taxon>Eukaryota</taxon>
        <taxon>Fungi</taxon>
        <taxon>Dikarya</taxon>
        <taxon>Basidiomycota</taxon>
        <taxon>Agaricomycotina</taxon>
        <taxon>Agaricomycetes</taxon>
        <taxon>Russulales</taxon>
        <taxon>Bondarzewiaceae</taxon>
        <taxon>Heterobasidion</taxon>
        <taxon>Heterobasidion annosum species complex</taxon>
    </lineage>
</organism>
<dbReference type="KEGG" id="hir:HETIRDRAFT_119652"/>
<name>W4KBA2_HETIT</name>
<dbReference type="Proteomes" id="UP000030671">
    <property type="component" value="Unassembled WGS sequence"/>
</dbReference>
<dbReference type="InParanoid" id="W4KBA2"/>
<dbReference type="GeneID" id="20666661"/>
<feature type="region of interest" description="Disordered" evidence="1">
    <location>
        <begin position="207"/>
        <end position="231"/>
    </location>
</feature>
<feature type="region of interest" description="Disordered" evidence="1">
    <location>
        <begin position="1"/>
        <end position="40"/>
    </location>
</feature>
<feature type="compositionally biased region" description="Polar residues" evidence="1">
    <location>
        <begin position="29"/>
        <end position="40"/>
    </location>
</feature>
<protein>
    <submittedName>
        <fullName evidence="2">Uncharacterized protein</fullName>
    </submittedName>
</protein>
<proteinExistence type="predicted"/>
<gene>
    <name evidence="2" type="ORF">HETIRDRAFT_119652</name>
</gene>
<feature type="compositionally biased region" description="Pro residues" evidence="1">
    <location>
        <begin position="1"/>
        <end position="10"/>
    </location>
</feature>
<sequence>MPYPPSPPHPRSSSFSCMESPDSKDHTDLSSSSKKSTGILTSIPHPLFGLEHRDTGSVKEAISPFTSSPAYPYPFAIKGAAQSLGSNHASSRVSPDSSNHTSFKTYDVPSAPEDIFCFGRLLEDPDPWNAIGKILDLPPLDSSDDTMKALPLGGRFAGLKADNRHGVGWTSPSRGLIYPFDDAISETLMGEEGAFEPLDIDMDMVEGHANPASQSNDGQLSNSLPRATSSPSTSQIMLSIALTADVPTQPFQSDTDTRSMRSDLFIDISGFDLVSVLPSLMARRISRDTKLLISSPHSSLPHDIPASKTNPSVRDVDESALDGPRLFWDDPEDDSQ</sequence>
<dbReference type="RefSeq" id="XP_009545296.1">
    <property type="nucleotide sequence ID" value="XM_009547001.1"/>
</dbReference>
<keyword evidence="3" id="KW-1185">Reference proteome</keyword>
<evidence type="ECO:0000256" key="1">
    <source>
        <dbReference type="SAM" id="MobiDB-lite"/>
    </source>
</evidence>
<evidence type="ECO:0000313" key="3">
    <source>
        <dbReference type="Proteomes" id="UP000030671"/>
    </source>
</evidence>
<dbReference type="HOGENOM" id="CLU_826556_0_0_1"/>
<reference evidence="2 3" key="1">
    <citation type="journal article" date="2012" name="New Phytol.">
        <title>Insight into trade-off between wood decay and parasitism from the genome of a fungal forest pathogen.</title>
        <authorList>
            <person name="Olson A."/>
            <person name="Aerts A."/>
            <person name="Asiegbu F."/>
            <person name="Belbahri L."/>
            <person name="Bouzid O."/>
            <person name="Broberg A."/>
            <person name="Canback B."/>
            <person name="Coutinho P.M."/>
            <person name="Cullen D."/>
            <person name="Dalman K."/>
            <person name="Deflorio G."/>
            <person name="van Diepen L.T."/>
            <person name="Dunand C."/>
            <person name="Duplessis S."/>
            <person name="Durling M."/>
            <person name="Gonthier P."/>
            <person name="Grimwood J."/>
            <person name="Fossdal C.G."/>
            <person name="Hansson D."/>
            <person name="Henrissat B."/>
            <person name="Hietala A."/>
            <person name="Himmelstrand K."/>
            <person name="Hoffmeister D."/>
            <person name="Hogberg N."/>
            <person name="James T.Y."/>
            <person name="Karlsson M."/>
            <person name="Kohler A."/>
            <person name="Kues U."/>
            <person name="Lee Y.H."/>
            <person name="Lin Y.C."/>
            <person name="Lind M."/>
            <person name="Lindquist E."/>
            <person name="Lombard V."/>
            <person name="Lucas S."/>
            <person name="Lunden K."/>
            <person name="Morin E."/>
            <person name="Murat C."/>
            <person name="Park J."/>
            <person name="Raffaello T."/>
            <person name="Rouze P."/>
            <person name="Salamov A."/>
            <person name="Schmutz J."/>
            <person name="Solheim H."/>
            <person name="Stahlberg J."/>
            <person name="Velez H."/>
            <person name="de Vries R.P."/>
            <person name="Wiebenga A."/>
            <person name="Woodward S."/>
            <person name="Yakovlev I."/>
            <person name="Garbelotto M."/>
            <person name="Martin F."/>
            <person name="Grigoriev I.V."/>
            <person name="Stenlid J."/>
        </authorList>
    </citation>
    <scope>NUCLEOTIDE SEQUENCE [LARGE SCALE GENOMIC DNA]</scope>
    <source>
        <strain evidence="2 3">TC 32-1</strain>
    </source>
</reference>
<feature type="region of interest" description="Disordered" evidence="1">
    <location>
        <begin position="294"/>
        <end position="336"/>
    </location>
</feature>
<dbReference type="EMBL" id="KI925457">
    <property type="protein sequence ID" value="ETW83004.1"/>
    <property type="molecule type" value="Genomic_DNA"/>
</dbReference>